<accession>A0ABP8MYG9</accession>
<feature type="domain" description="Gfo/Idh/MocA-like oxidoreductase N-terminal" evidence="1">
    <location>
        <begin position="2"/>
        <end position="112"/>
    </location>
</feature>
<dbReference type="Gene3D" id="3.30.360.10">
    <property type="entry name" value="Dihydrodipicolinate Reductase, domain 2"/>
    <property type="match status" value="1"/>
</dbReference>
<dbReference type="RefSeq" id="WP_344828086.1">
    <property type="nucleotide sequence ID" value="NZ_BAABEZ010000024.1"/>
</dbReference>
<dbReference type="InterPro" id="IPR052515">
    <property type="entry name" value="Gfo/Idh/MocA_Oxidoreductase"/>
</dbReference>
<feature type="domain" description="GFO/IDH/MocA-like oxidoreductase" evidence="2">
    <location>
        <begin position="125"/>
        <end position="249"/>
    </location>
</feature>
<organism evidence="3 4">
    <name type="scientific">Rurimicrobium arvi</name>
    <dbReference type="NCBI Taxonomy" id="2049916"/>
    <lineage>
        <taxon>Bacteria</taxon>
        <taxon>Pseudomonadati</taxon>
        <taxon>Bacteroidota</taxon>
        <taxon>Chitinophagia</taxon>
        <taxon>Chitinophagales</taxon>
        <taxon>Chitinophagaceae</taxon>
        <taxon>Rurimicrobium</taxon>
    </lineage>
</organism>
<protein>
    <submittedName>
        <fullName evidence="3">Gfo/Idh/MocA family oxidoreductase</fullName>
    </submittedName>
</protein>
<reference evidence="4" key="1">
    <citation type="journal article" date="2019" name="Int. J. Syst. Evol. Microbiol.">
        <title>The Global Catalogue of Microorganisms (GCM) 10K type strain sequencing project: providing services to taxonomists for standard genome sequencing and annotation.</title>
        <authorList>
            <consortium name="The Broad Institute Genomics Platform"/>
            <consortium name="The Broad Institute Genome Sequencing Center for Infectious Disease"/>
            <person name="Wu L."/>
            <person name="Ma J."/>
        </authorList>
    </citation>
    <scope>NUCLEOTIDE SEQUENCE [LARGE SCALE GENOMIC DNA]</scope>
    <source>
        <strain evidence="4">JCM 31921</strain>
    </source>
</reference>
<keyword evidence="4" id="KW-1185">Reference proteome</keyword>
<dbReference type="EMBL" id="BAABEZ010000024">
    <property type="protein sequence ID" value="GAA4458266.1"/>
    <property type="molecule type" value="Genomic_DNA"/>
</dbReference>
<dbReference type="InterPro" id="IPR000683">
    <property type="entry name" value="Gfo/Idh/MocA-like_OxRdtase_N"/>
</dbReference>
<dbReference type="PANTHER" id="PTHR43249:SF1">
    <property type="entry name" value="D-GLUCOSIDE 3-DEHYDROGENASE"/>
    <property type="match status" value="1"/>
</dbReference>
<dbReference type="Proteomes" id="UP001501410">
    <property type="component" value="Unassembled WGS sequence"/>
</dbReference>
<name>A0ABP8MYG9_9BACT</name>
<evidence type="ECO:0000313" key="4">
    <source>
        <dbReference type="Proteomes" id="UP001501410"/>
    </source>
</evidence>
<dbReference type="Pfam" id="PF01408">
    <property type="entry name" value="GFO_IDH_MocA"/>
    <property type="match status" value="1"/>
</dbReference>
<evidence type="ECO:0000313" key="3">
    <source>
        <dbReference type="EMBL" id="GAA4458266.1"/>
    </source>
</evidence>
<evidence type="ECO:0000259" key="1">
    <source>
        <dbReference type="Pfam" id="PF01408"/>
    </source>
</evidence>
<comment type="caution">
    <text evidence="3">The sequence shown here is derived from an EMBL/GenBank/DDBJ whole genome shotgun (WGS) entry which is preliminary data.</text>
</comment>
<dbReference type="Gene3D" id="3.40.50.720">
    <property type="entry name" value="NAD(P)-binding Rossmann-like Domain"/>
    <property type="match status" value="1"/>
</dbReference>
<dbReference type="SUPFAM" id="SSF51735">
    <property type="entry name" value="NAD(P)-binding Rossmann-fold domains"/>
    <property type="match status" value="1"/>
</dbReference>
<gene>
    <name evidence="3" type="ORF">GCM10023092_26360</name>
</gene>
<dbReference type="InterPro" id="IPR055170">
    <property type="entry name" value="GFO_IDH_MocA-like_dom"/>
</dbReference>
<dbReference type="PANTHER" id="PTHR43249">
    <property type="entry name" value="UDP-N-ACETYL-2-AMINO-2-DEOXY-D-GLUCURONATE OXIDASE"/>
    <property type="match status" value="1"/>
</dbReference>
<evidence type="ECO:0000259" key="2">
    <source>
        <dbReference type="Pfam" id="PF22725"/>
    </source>
</evidence>
<dbReference type="Pfam" id="PF22725">
    <property type="entry name" value="GFO_IDH_MocA_C3"/>
    <property type="match status" value="1"/>
</dbReference>
<sequence>MIRFALAGLGNIGKRHAEHILNHPQAQLVAVCDIDPSKASVADVPFFEHIGDMLRETDADVVCVCTPNYLHEPHAVAALRSGRHVVVEKPMALSVAECDRMIAASEDSDKLIFAVKQNRYNPPVAAVKELIDSGRLGKVFLVQVNCFWNRGDSYYAQSDWRGRKEKDGGCLFTQFSHFVDILYYLNGTIVSARGMTANFAHQHNTEFEDSGSFVMQGANGSMINFNFTTAAFEKNMEGAITVFAEHGTVKIGGQYLNTIEYQQLEGAALPSINISAKNNDYGLYQGSMSNHDKLIDNVVRVLEHGDKMTTTAAEGREVVRMIELMYRSV</sequence>
<proteinExistence type="predicted"/>
<dbReference type="InterPro" id="IPR036291">
    <property type="entry name" value="NAD(P)-bd_dom_sf"/>
</dbReference>
<dbReference type="SUPFAM" id="SSF55347">
    <property type="entry name" value="Glyceraldehyde-3-phosphate dehydrogenase-like, C-terminal domain"/>
    <property type="match status" value="1"/>
</dbReference>